<accession>A0ABZ0VFB1</accession>
<dbReference type="NCBIfam" id="TIGR02962">
    <property type="entry name" value="hdxy_isourate"/>
    <property type="match status" value="1"/>
</dbReference>
<proteinExistence type="inferred from homology"/>
<evidence type="ECO:0000256" key="2">
    <source>
        <dbReference type="ARBA" id="ARBA00002704"/>
    </source>
</evidence>
<dbReference type="SUPFAM" id="SSF49472">
    <property type="entry name" value="Transthyretin (synonym: prealbumin)"/>
    <property type="match status" value="1"/>
</dbReference>
<evidence type="ECO:0000313" key="10">
    <source>
        <dbReference type="Proteomes" id="UP001324533"/>
    </source>
</evidence>
<dbReference type="PROSITE" id="PS00768">
    <property type="entry name" value="TRANSTHYRETIN_1"/>
    <property type="match status" value="1"/>
</dbReference>
<dbReference type="InterPro" id="IPR000895">
    <property type="entry name" value="Transthyretin/HIU_hydrolase"/>
</dbReference>
<comment type="catalytic activity">
    <reaction evidence="1 7">
        <text>5-hydroxyisourate + H2O = 5-hydroxy-2-oxo-4-ureido-2,5-dihydro-1H-imidazole-5-carboxylate + H(+)</text>
        <dbReference type="Rhea" id="RHEA:23736"/>
        <dbReference type="ChEBI" id="CHEBI:15377"/>
        <dbReference type="ChEBI" id="CHEBI:15378"/>
        <dbReference type="ChEBI" id="CHEBI:18072"/>
        <dbReference type="ChEBI" id="CHEBI:58639"/>
        <dbReference type="EC" id="3.5.2.17"/>
    </reaction>
</comment>
<gene>
    <name evidence="9" type="primary">uraH</name>
    <name evidence="9" type="ORF">T9R20_00600</name>
</gene>
<keyword evidence="5 7" id="KW-0659">Purine metabolism</keyword>
<dbReference type="PANTHER" id="PTHR10395:SF7">
    <property type="entry name" value="5-HYDROXYISOURATE HYDROLASE"/>
    <property type="match status" value="1"/>
</dbReference>
<evidence type="ECO:0000256" key="4">
    <source>
        <dbReference type="ARBA" id="ARBA00011881"/>
    </source>
</evidence>
<dbReference type="Pfam" id="PF00576">
    <property type="entry name" value="Transthyretin"/>
    <property type="match status" value="1"/>
</dbReference>
<evidence type="ECO:0000256" key="5">
    <source>
        <dbReference type="ARBA" id="ARBA00022631"/>
    </source>
</evidence>
<evidence type="ECO:0000256" key="1">
    <source>
        <dbReference type="ARBA" id="ARBA00001043"/>
    </source>
</evidence>
<dbReference type="GO" id="GO:0033971">
    <property type="term" value="F:hydroxyisourate hydrolase activity"/>
    <property type="evidence" value="ECO:0007669"/>
    <property type="project" value="UniProtKB-EC"/>
</dbReference>
<dbReference type="RefSeq" id="WP_322410634.1">
    <property type="nucleotide sequence ID" value="NZ_CP139779.1"/>
</dbReference>
<evidence type="ECO:0000313" key="9">
    <source>
        <dbReference type="EMBL" id="WQB70492.1"/>
    </source>
</evidence>
<evidence type="ECO:0000256" key="6">
    <source>
        <dbReference type="ARBA" id="ARBA00022801"/>
    </source>
</evidence>
<dbReference type="Proteomes" id="UP001324533">
    <property type="component" value="Chromosome"/>
</dbReference>
<feature type="domain" description="Transthyretin/hydroxyisourate hydrolase" evidence="8">
    <location>
        <begin position="1"/>
        <end position="110"/>
    </location>
</feature>
<comment type="function">
    <text evidence="2">Catalyzes the hydrolysis of 5-hydroxyisourate (HIU) to 2-oxo-4-hydroxy-4-carboxy-5-ureidoimidazoline (OHCU).</text>
</comment>
<evidence type="ECO:0000256" key="3">
    <source>
        <dbReference type="ARBA" id="ARBA00009850"/>
    </source>
</evidence>
<dbReference type="InterPro" id="IPR036817">
    <property type="entry name" value="Transthyretin/HIU_hydrolase_sf"/>
</dbReference>
<protein>
    <recommendedName>
        <fullName evidence="7">5-hydroxyisourate hydrolase</fullName>
        <shortName evidence="7">HIU hydrolase</shortName>
        <shortName evidence="7">HIUHase</shortName>
        <ecNumber evidence="7">3.5.2.17</ecNumber>
    </recommendedName>
</protein>
<dbReference type="EC" id="3.5.2.17" evidence="7"/>
<keyword evidence="6 7" id="KW-0378">Hydrolase</keyword>
<reference evidence="9 10" key="1">
    <citation type="submission" date="2023-06" db="EMBL/GenBank/DDBJ databases">
        <title>Rock-solubilizing bacteria, Microbacterium invictum, promotes re-establishment of vegetation in rocky wasteland by accelerating rock bio-weathering and reshaping soil bacterial community.</title>
        <authorList>
            <person name="Liu C."/>
        </authorList>
    </citation>
    <scope>NUCLEOTIDE SEQUENCE [LARGE SCALE GENOMIC DNA]</scope>
    <source>
        <strain evidence="9 10">X-18</strain>
    </source>
</reference>
<dbReference type="SMART" id="SM00095">
    <property type="entry name" value="TR_THY"/>
    <property type="match status" value="1"/>
</dbReference>
<organism evidence="9 10">
    <name type="scientific">Microbacterium invictum</name>
    <dbReference type="NCBI Taxonomy" id="515415"/>
    <lineage>
        <taxon>Bacteria</taxon>
        <taxon>Bacillati</taxon>
        <taxon>Actinomycetota</taxon>
        <taxon>Actinomycetes</taxon>
        <taxon>Micrococcales</taxon>
        <taxon>Microbacteriaceae</taxon>
        <taxon>Microbacterium</taxon>
    </lineage>
</organism>
<comment type="subunit">
    <text evidence="4 7">Homotetramer.</text>
</comment>
<dbReference type="InterPro" id="IPR023418">
    <property type="entry name" value="Thyroxine_BS"/>
</dbReference>
<dbReference type="InterPro" id="IPR023416">
    <property type="entry name" value="Transthyretin/HIU_hydrolase_d"/>
</dbReference>
<dbReference type="CDD" id="cd05822">
    <property type="entry name" value="TLP_HIUase"/>
    <property type="match status" value="1"/>
</dbReference>
<dbReference type="PANTHER" id="PTHR10395">
    <property type="entry name" value="URICASE AND TRANSTHYRETIN-RELATED"/>
    <property type="match status" value="1"/>
</dbReference>
<dbReference type="InterPro" id="IPR014306">
    <property type="entry name" value="Hydroxyisourate_hydrolase"/>
</dbReference>
<evidence type="ECO:0000256" key="7">
    <source>
        <dbReference type="RuleBase" id="RU361270"/>
    </source>
</evidence>
<dbReference type="Gene3D" id="2.60.40.180">
    <property type="entry name" value="Transthyretin/hydroxyisourate hydrolase domain"/>
    <property type="match status" value="1"/>
</dbReference>
<sequence>MTSQLTTHVLDASTGFPASGVAVVLSKMGDEPRILQVASGETDLDGRLSLGPEFLDAGTHVLSFATGAYYAGLGVETFYPSVTVTFRVTDDTHLHVPLLLSPFSYSTYRGS</sequence>
<dbReference type="EMBL" id="CP139779">
    <property type="protein sequence ID" value="WQB70492.1"/>
    <property type="molecule type" value="Genomic_DNA"/>
</dbReference>
<evidence type="ECO:0000259" key="8">
    <source>
        <dbReference type="SMART" id="SM00095"/>
    </source>
</evidence>
<name>A0ABZ0VFB1_9MICO</name>
<comment type="similarity">
    <text evidence="3 7">Belongs to the transthyretin family. 5-hydroxyisourate hydrolase subfamily.</text>
</comment>
<keyword evidence="10" id="KW-1185">Reference proteome</keyword>
<dbReference type="PRINTS" id="PR00189">
    <property type="entry name" value="TRNSTHYRETIN"/>
</dbReference>